<organism evidence="8 9">
    <name type="scientific">Exaiptasia diaphana</name>
    <name type="common">Tropical sea anemone</name>
    <name type="synonym">Aiptasia pulchella</name>
    <dbReference type="NCBI Taxonomy" id="2652724"/>
    <lineage>
        <taxon>Eukaryota</taxon>
        <taxon>Metazoa</taxon>
        <taxon>Cnidaria</taxon>
        <taxon>Anthozoa</taxon>
        <taxon>Hexacorallia</taxon>
        <taxon>Actiniaria</taxon>
        <taxon>Aiptasiidae</taxon>
        <taxon>Exaiptasia</taxon>
    </lineage>
</organism>
<dbReference type="Proteomes" id="UP000887567">
    <property type="component" value="Unplaced"/>
</dbReference>
<feature type="transmembrane region" description="Helical" evidence="6">
    <location>
        <begin position="98"/>
        <end position="123"/>
    </location>
</feature>
<feature type="transmembrane region" description="Helical" evidence="6">
    <location>
        <begin position="229"/>
        <end position="251"/>
    </location>
</feature>
<evidence type="ECO:0000256" key="5">
    <source>
        <dbReference type="ARBA" id="ARBA00023136"/>
    </source>
</evidence>
<keyword evidence="3 6" id="KW-0812">Transmembrane</keyword>
<dbReference type="Pfam" id="PF00001">
    <property type="entry name" value="7tm_1"/>
    <property type="match status" value="1"/>
</dbReference>
<dbReference type="SUPFAM" id="SSF81321">
    <property type="entry name" value="Family A G protein-coupled receptor-like"/>
    <property type="match status" value="1"/>
</dbReference>
<feature type="domain" description="G-protein coupled receptors family 1 profile" evidence="7">
    <location>
        <begin position="40"/>
        <end position="282"/>
    </location>
</feature>
<evidence type="ECO:0000256" key="6">
    <source>
        <dbReference type="SAM" id="Phobius"/>
    </source>
</evidence>
<evidence type="ECO:0000256" key="2">
    <source>
        <dbReference type="ARBA" id="ARBA00022475"/>
    </source>
</evidence>
<evidence type="ECO:0000259" key="7">
    <source>
        <dbReference type="PROSITE" id="PS50262"/>
    </source>
</evidence>
<feature type="transmembrane region" description="Helical" evidence="6">
    <location>
        <begin position="61"/>
        <end position="86"/>
    </location>
</feature>
<dbReference type="GeneID" id="114574824"/>
<accession>A0A913YGM8</accession>
<dbReference type="PRINTS" id="PR00237">
    <property type="entry name" value="GPCRRHODOPSN"/>
</dbReference>
<dbReference type="EnsemblMetazoa" id="XM_028658423.1">
    <property type="protein sequence ID" value="XP_028514224.1"/>
    <property type="gene ID" value="LOC114574824"/>
</dbReference>
<dbReference type="GO" id="GO:0004930">
    <property type="term" value="F:G protein-coupled receptor activity"/>
    <property type="evidence" value="ECO:0007669"/>
    <property type="project" value="InterPro"/>
</dbReference>
<comment type="subcellular location">
    <subcellularLocation>
        <location evidence="1">Cell membrane</location>
        <topology evidence="1">Multi-pass membrane protein</topology>
    </subcellularLocation>
</comment>
<feature type="transmembrane region" description="Helical" evidence="6">
    <location>
        <begin position="144"/>
        <end position="166"/>
    </location>
</feature>
<feature type="transmembrane region" description="Helical" evidence="6">
    <location>
        <begin position="263"/>
        <end position="284"/>
    </location>
</feature>
<dbReference type="Gene3D" id="1.20.1070.10">
    <property type="entry name" value="Rhodopsin 7-helix transmembrane proteins"/>
    <property type="match status" value="1"/>
</dbReference>
<evidence type="ECO:0000313" key="8">
    <source>
        <dbReference type="EnsemblMetazoa" id="XP_028514224.1"/>
    </source>
</evidence>
<dbReference type="CDD" id="cd00637">
    <property type="entry name" value="7tm_classA_rhodopsin-like"/>
    <property type="match status" value="1"/>
</dbReference>
<keyword evidence="2" id="KW-1003">Cell membrane</keyword>
<dbReference type="InterPro" id="IPR017452">
    <property type="entry name" value="GPCR_Rhodpsn_7TM"/>
</dbReference>
<dbReference type="PANTHER" id="PTHR22750">
    <property type="entry name" value="G-PROTEIN COUPLED RECEPTOR"/>
    <property type="match status" value="1"/>
</dbReference>
<dbReference type="AlphaFoldDB" id="A0A913YGM8"/>
<proteinExistence type="predicted"/>
<name>A0A913YGM8_EXADI</name>
<dbReference type="KEGG" id="epa:114574824"/>
<reference evidence="8" key="1">
    <citation type="submission" date="2022-11" db="UniProtKB">
        <authorList>
            <consortium name="EnsemblMetazoa"/>
        </authorList>
    </citation>
    <scope>IDENTIFICATION</scope>
</reference>
<dbReference type="InterPro" id="IPR000276">
    <property type="entry name" value="GPCR_Rhodpsn"/>
</dbReference>
<evidence type="ECO:0000256" key="4">
    <source>
        <dbReference type="ARBA" id="ARBA00022989"/>
    </source>
</evidence>
<sequence length="305" mass="34976">MINYSCDVYTPFYQYRHRLYESFVASSVLLGLQIIPAVIFNLSILLVIWKTPTLQSPSYLFLFNLAVSDLAIAIVGSPSVIFNLMSHVYELDHQLICISVYSCCVLSSIFSSVSFLTITAATVDRYLALKLHLSYAARVTTFRVVGVCGFMWLFCIAISSLLIVSIQLYCLIVFPTLLFCLSLMVFCYCKILIVIRHHHKQIQCQLNPSQVKEPPLQNMSRFKKSTYNILLVFALSILLYSPVVIGLLALVFNENVFMNGLRFFVLVFPFVFMNSTLNPLLYCWRLTDIRQALKQKWRQLCCRNS</sequence>
<evidence type="ECO:0000313" key="9">
    <source>
        <dbReference type="Proteomes" id="UP000887567"/>
    </source>
</evidence>
<dbReference type="RefSeq" id="XP_028514224.1">
    <property type="nucleotide sequence ID" value="XM_028658423.1"/>
</dbReference>
<dbReference type="PROSITE" id="PS50262">
    <property type="entry name" value="G_PROTEIN_RECEP_F1_2"/>
    <property type="match status" value="1"/>
</dbReference>
<evidence type="ECO:0000256" key="3">
    <source>
        <dbReference type="ARBA" id="ARBA00022692"/>
    </source>
</evidence>
<keyword evidence="9" id="KW-1185">Reference proteome</keyword>
<evidence type="ECO:0000256" key="1">
    <source>
        <dbReference type="ARBA" id="ARBA00004651"/>
    </source>
</evidence>
<dbReference type="GO" id="GO:0005886">
    <property type="term" value="C:plasma membrane"/>
    <property type="evidence" value="ECO:0007669"/>
    <property type="project" value="UniProtKB-SubCell"/>
</dbReference>
<feature type="transmembrane region" description="Helical" evidence="6">
    <location>
        <begin position="172"/>
        <end position="193"/>
    </location>
</feature>
<keyword evidence="5 6" id="KW-0472">Membrane</keyword>
<protein>
    <recommendedName>
        <fullName evidence="7">G-protein coupled receptors family 1 profile domain-containing protein</fullName>
    </recommendedName>
</protein>
<dbReference type="OMA" id="PHERNRI"/>
<feature type="transmembrane region" description="Helical" evidence="6">
    <location>
        <begin position="23"/>
        <end position="49"/>
    </location>
</feature>
<dbReference type="OrthoDB" id="6411298at2759"/>
<keyword evidence="4 6" id="KW-1133">Transmembrane helix</keyword>